<evidence type="ECO:0000256" key="1">
    <source>
        <dbReference type="SAM" id="Phobius"/>
    </source>
</evidence>
<feature type="transmembrane region" description="Helical" evidence="1">
    <location>
        <begin position="7"/>
        <end position="24"/>
    </location>
</feature>
<keyword evidence="1" id="KW-0472">Membrane</keyword>
<sequence>MKMDTDCRHWIVLASVPVLTVLAFKGEGALALAGLLVMAVVAMYMDRTEKKYSAVRAPSSIAGRKTAYVTDPSAFAAGTVPVYPAPSNMGSDRFEGWAGGVLTGVGSSHLDHRKFAERQLVDRREKMVGYGWTKSFF</sequence>
<name>A0A0A0VE33_9VIRU</name>
<accession>A0A0A0VE33</accession>
<evidence type="ECO:0000313" key="3">
    <source>
        <dbReference type="Proteomes" id="UP000146922"/>
    </source>
</evidence>
<proteinExistence type="predicted"/>
<feature type="transmembrane region" description="Helical" evidence="1">
    <location>
        <begin position="30"/>
        <end position="46"/>
    </location>
</feature>
<keyword evidence="3" id="KW-1185">Reference proteome</keyword>
<dbReference type="OrthoDB" id="14223at10239"/>
<evidence type="ECO:0008006" key="4">
    <source>
        <dbReference type="Google" id="ProtNLM"/>
    </source>
</evidence>
<keyword evidence="1" id="KW-1133">Transmembrane helix</keyword>
<protein>
    <recommendedName>
        <fullName evidence="4">Transmembrane protein</fullName>
    </recommendedName>
</protein>
<keyword evidence="1" id="KW-0812">Transmembrane</keyword>
<organism evidence="2 3">
    <name type="scientific">common midwife toad virus-NL</name>
    <dbReference type="NCBI Taxonomy" id="2849710"/>
    <lineage>
        <taxon>Viruses</taxon>
        <taxon>Varidnaviria</taxon>
        <taxon>Bamfordvirae</taxon>
        <taxon>Nucleocytoviricota</taxon>
        <taxon>Megaviricetes</taxon>
        <taxon>Pimascovirales</taxon>
        <taxon>Pimascovirales incertae sedis</taxon>
        <taxon>Iridoviridae</taxon>
        <taxon>Alphairidovirinae</taxon>
        <taxon>Ranavirus</taxon>
        <taxon>Ranavirus alytes1</taxon>
        <taxon>Common midwife toad virus</taxon>
    </lineage>
</organism>
<evidence type="ECO:0000313" key="2">
    <source>
        <dbReference type="EMBL" id="AIW68501.1"/>
    </source>
</evidence>
<dbReference type="Proteomes" id="UP000146922">
    <property type="component" value="Segment"/>
</dbReference>
<reference evidence="2 3" key="1">
    <citation type="submission" date="2014-10" db="EMBL/GenBank/DDBJ databases">
        <authorList>
            <person name="van Beurden S.J."/>
            <person name="Hughes J."/>
            <person name="Saucedo B."/>
            <person name="Rijks J."/>
            <person name="Kik M."/>
            <person name="Haenen O.L.M."/>
            <person name="Engelsma M.Y."/>
            <person name="Grone A."/>
            <person name="Verheije H."/>
            <person name="Wilkie G."/>
        </authorList>
    </citation>
    <scope>NUCLEOTIDE SEQUENCE [LARGE SCALE GENOMIC DNA]</scope>
    <source>
        <strain evidence="2">Pelophylax kl. esculentus/2013/NL</strain>
    </source>
</reference>
<dbReference type="EMBL" id="KP056312">
    <property type="protein sequence ID" value="AIW68501.1"/>
    <property type="molecule type" value="Genomic_DNA"/>
</dbReference>